<evidence type="ECO:0000313" key="7">
    <source>
        <dbReference type="Proteomes" id="UP000006578"/>
    </source>
</evidence>
<dbReference type="SUPFAM" id="SSF53850">
    <property type="entry name" value="Periplasmic binding protein-like II"/>
    <property type="match status" value="1"/>
</dbReference>
<dbReference type="STRING" id="317655.Sala_3048"/>
<evidence type="ECO:0000256" key="2">
    <source>
        <dbReference type="ARBA" id="ARBA00023015"/>
    </source>
</evidence>
<dbReference type="Gene3D" id="1.10.10.10">
    <property type="entry name" value="Winged helix-like DNA-binding domain superfamily/Winged helix DNA-binding domain"/>
    <property type="match status" value="1"/>
</dbReference>
<sequence length="310" mass="33287">MQGIDLQDCPAYLQVMDWDKLQYFLMVARHGTLARAGAALHVDATTVSRQISALEGALQQTLFERAPTGFVLTAAGRALVPHAEAMAAAAARIHKADESGAALSGQLRVSVSEGFGNSFIAPRLGRFVAAHPELEIDLVASSGFLNPSRREADMAVLLARPRKGPLITRKLADYSLGLYAPADRPDWQAAVAATPLSRAGIPVIGYIPDILYAPELDYLGEIEPGLRATVRSSSILAQRRMIAGGGGVGVLPCFLASGDPALVRVRPDQTIARAFWLALHRDVARQPRIRAFIDWLDGEVRESRGLLVPG</sequence>
<proteinExistence type="inferred from homology"/>
<dbReference type="HOGENOM" id="CLU_039613_2_2_5"/>
<accession>Q1GNM0</accession>
<feature type="domain" description="HTH lysR-type" evidence="5">
    <location>
        <begin position="16"/>
        <end position="73"/>
    </location>
</feature>
<dbReference type="Pfam" id="PF00126">
    <property type="entry name" value="HTH_1"/>
    <property type="match status" value="1"/>
</dbReference>
<evidence type="ECO:0000256" key="3">
    <source>
        <dbReference type="ARBA" id="ARBA00023125"/>
    </source>
</evidence>
<dbReference type="GO" id="GO:0003677">
    <property type="term" value="F:DNA binding"/>
    <property type="evidence" value="ECO:0007669"/>
    <property type="project" value="UniProtKB-KW"/>
</dbReference>
<dbReference type="InterPro" id="IPR036390">
    <property type="entry name" value="WH_DNA-bd_sf"/>
</dbReference>
<dbReference type="InterPro" id="IPR005119">
    <property type="entry name" value="LysR_subst-bd"/>
</dbReference>
<dbReference type="GO" id="GO:0003700">
    <property type="term" value="F:DNA-binding transcription factor activity"/>
    <property type="evidence" value="ECO:0007669"/>
    <property type="project" value="InterPro"/>
</dbReference>
<dbReference type="InterPro" id="IPR036388">
    <property type="entry name" value="WH-like_DNA-bd_sf"/>
</dbReference>
<dbReference type="PANTHER" id="PTHR30579:SF3">
    <property type="entry name" value="TRANSCRIPTIONAL REGULATORY PROTEIN"/>
    <property type="match status" value="1"/>
</dbReference>
<keyword evidence="3" id="KW-0238">DNA-binding</keyword>
<dbReference type="Pfam" id="PF03466">
    <property type="entry name" value="LysR_substrate"/>
    <property type="match status" value="1"/>
</dbReference>
<dbReference type="PANTHER" id="PTHR30579">
    <property type="entry name" value="TRANSCRIPTIONAL REGULATOR"/>
    <property type="match status" value="1"/>
</dbReference>
<dbReference type="InterPro" id="IPR000847">
    <property type="entry name" value="LysR_HTH_N"/>
</dbReference>
<dbReference type="InterPro" id="IPR050176">
    <property type="entry name" value="LTTR"/>
</dbReference>
<comment type="similarity">
    <text evidence="1">Belongs to the LysR transcriptional regulatory family.</text>
</comment>
<dbReference type="Proteomes" id="UP000006578">
    <property type="component" value="Chromosome"/>
</dbReference>
<keyword evidence="7" id="KW-1185">Reference proteome</keyword>
<dbReference type="Gene3D" id="3.40.190.290">
    <property type="match status" value="1"/>
</dbReference>
<dbReference type="PROSITE" id="PS50931">
    <property type="entry name" value="HTH_LYSR"/>
    <property type="match status" value="1"/>
</dbReference>
<evidence type="ECO:0000259" key="5">
    <source>
        <dbReference type="PROSITE" id="PS50931"/>
    </source>
</evidence>
<keyword evidence="2" id="KW-0805">Transcription regulation</keyword>
<reference evidence="6 7" key="1">
    <citation type="journal article" date="2009" name="Proc. Natl. Acad. Sci. U.S.A.">
        <title>The genomic basis of trophic strategy in marine bacteria.</title>
        <authorList>
            <person name="Lauro F.M."/>
            <person name="McDougald D."/>
            <person name="Thomas T."/>
            <person name="Williams T.J."/>
            <person name="Egan S."/>
            <person name="Rice S."/>
            <person name="DeMaere M.Z."/>
            <person name="Ting L."/>
            <person name="Ertan H."/>
            <person name="Johnson J."/>
            <person name="Ferriera S."/>
            <person name="Lapidus A."/>
            <person name="Anderson I."/>
            <person name="Kyrpides N."/>
            <person name="Munk A.C."/>
            <person name="Detter C."/>
            <person name="Han C.S."/>
            <person name="Brown M.V."/>
            <person name="Robb F.T."/>
            <person name="Kjelleberg S."/>
            <person name="Cavicchioli R."/>
        </authorList>
    </citation>
    <scope>NUCLEOTIDE SEQUENCE [LARGE SCALE GENOMIC DNA]</scope>
    <source>
        <strain evidence="7">DSM 13593 / LMG 18877 / RB2256</strain>
    </source>
</reference>
<gene>
    <name evidence="6" type="ordered locus">Sala_3048</name>
</gene>
<name>Q1GNM0_SPHAL</name>
<dbReference type="EMBL" id="CP000356">
    <property type="protein sequence ID" value="ABF54752.1"/>
    <property type="molecule type" value="Genomic_DNA"/>
</dbReference>
<dbReference type="eggNOG" id="COG0583">
    <property type="taxonomic scope" value="Bacteria"/>
</dbReference>
<dbReference type="SUPFAM" id="SSF46785">
    <property type="entry name" value="Winged helix' DNA-binding domain"/>
    <property type="match status" value="1"/>
</dbReference>
<evidence type="ECO:0000313" key="6">
    <source>
        <dbReference type="EMBL" id="ABF54752.1"/>
    </source>
</evidence>
<keyword evidence="4" id="KW-0804">Transcription</keyword>
<organism evidence="6 7">
    <name type="scientific">Sphingopyxis alaskensis (strain DSM 13593 / LMG 18877 / RB2256)</name>
    <name type="common">Sphingomonas alaskensis</name>
    <dbReference type="NCBI Taxonomy" id="317655"/>
    <lineage>
        <taxon>Bacteria</taxon>
        <taxon>Pseudomonadati</taxon>
        <taxon>Pseudomonadota</taxon>
        <taxon>Alphaproteobacteria</taxon>
        <taxon>Sphingomonadales</taxon>
        <taxon>Sphingomonadaceae</taxon>
        <taxon>Sphingopyxis</taxon>
    </lineage>
</organism>
<protein>
    <submittedName>
        <fullName evidence="6">Transcriptional regulator, LysR family</fullName>
    </submittedName>
</protein>
<dbReference type="KEGG" id="sal:Sala_3048"/>
<evidence type="ECO:0000256" key="1">
    <source>
        <dbReference type="ARBA" id="ARBA00009437"/>
    </source>
</evidence>
<evidence type="ECO:0000256" key="4">
    <source>
        <dbReference type="ARBA" id="ARBA00023163"/>
    </source>
</evidence>
<dbReference type="AlphaFoldDB" id="Q1GNM0"/>